<evidence type="ECO:0000313" key="3">
    <source>
        <dbReference type="Proteomes" id="UP001218188"/>
    </source>
</evidence>
<evidence type="ECO:0000313" key="2">
    <source>
        <dbReference type="EMBL" id="KAJ7033778.1"/>
    </source>
</evidence>
<evidence type="ECO:0000256" key="1">
    <source>
        <dbReference type="SAM" id="MobiDB-lite"/>
    </source>
</evidence>
<feature type="compositionally biased region" description="Acidic residues" evidence="1">
    <location>
        <begin position="96"/>
        <end position="116"/>
    </location>
</feature>
<reference evidence="2" key="1">
    <citation type="submission" date="2023-03" db="EMBL/GenBank/DDBJ databases">
        <title>Massive genome expansion in bonnet fungi (Mycena s.s.) driven by repeated elements and novel gene families across ecological guilds.</title>
        <authorList>
            <consortium name="Lawrence Berkeley National Laboratory"/>
            <person name="Harder C.B."/>
            <person name="Miyauchi S."/>
            <person name="Viragh M."/>
            <person name="Kuo A."/>
            <person name="Thoen E."/>
            <person name="Andreopoulos B."/>
            <person name="Lu D."/>
            <person name="Skrede I."/>
            <person name="Drula E."/>
            <person name="Henrissat B."/>
            <person name="Morin E."/>
            <person name="Kohler A."/>
            <person name="Barry K."/>
            <person name="LaButti K."/>
            <person name="Morin E."/>
            <person name="Salamov A."/>
            <person name="Lipzen A."/>
            <person name="Mereny Z."/>
            <person name="Hegedus B."/>
            <person name="Baldrian P."/>
            <person name="Stursova M."/>
            <person name="Weitz H."/>
            <person name="Taylor A."/>
            <person name="Grigoriev I.V."/>
            <person name="Nagy L.G."/>
            <person name="Martin F."/>
            <person name="Kauserud H."/>
        </authorList>
    </citation>
    <scope>NUCLEOTIDE SEQUENCE</scope>
    <source>
        <strain evidence="2">CBHHK200</strain>
    </source>
</reference>
<dbReference type="AlphaFoldDB" id="A0AAD6STX2"/>
<dbReference type="Proteomes" id="UP001218188">
    <property type="component" value="Unassembled WGS sequence"/>
</dbReference>
<proteinExistence type="predicted"/>
<dbReference type="EMBL" id="JARJCM010000062">
    <property type="protein sequence ID" value="KAJ7033778.1"/>
    <property type="molecule type" value="Genomic_DNA"/>
</dbReference>
<keyword evidence="3" id="KW-1185">Reference proteome</keyword>
<feature type="region of interest" description="Disordered" evidence="1">
    <location>
        <begin position="90"/>
        <end position="116"/>
    </location>
</feature>
<comment type="caution">
    <text evidence="2">The sequence shown here is derived from an EMBL/GenBank/DDBJ whole genome shotgun (WGS) entry which is preliminary data.</text>
</comment>
<protein>
    <submittedName>
        <fullName evidence="2">Uncharacterized protein</fullName>
    </submittedName>
</protein>
<accession>A0AAD6STX2</accession>
<name>A0AAD6STX2_9AGAR</name>
<sequence>MPPMMPNLICMKGMVNKAGGLVERVEVLSETWEISITAIKLRAIVGGIAFSFRIARTATMSNPLWILERNKMCTRKPSAKVMEEEELLMEESANAAEDEISDDGGIEIDSDDEFRA</sequence>
<gene>
    <name evidence="2" type="ORF">C8F04DRAFT_1183751</name>
</gene>
<organism evidence="2 3">
    <name type="scientific">Mycena alexandri</name>
    <dbReference type="NCBI Taxonomy" id="1745969"/>
    <lineage>
        <taxon>Eukaryota</taxon>
        <taxon>Fungi</taxon>
        <taxon>Dikarya</taxon>
        <taxon>Basidiomycota</taxon>
        <taxon>Agaricomycotina</taxon>
        <taxon>Agaricomycetes</taxon>
        <taxon>Agaricomycetidae</taxon>
        <taxon>Agaricales</taxon>
        <taxon>Marasmiineae</taxon>
        <taxon>Mycenaceae</taxon>
        <taxon>Mycena</taxon>
    </lineage>
</organism>